<name>A0A1G7QTY5_9SPHN</name>
<feature type="region of interest" description="Disordered" evidence="5">
    <location>
        <begin position="448"/>
        <end position="479"/>
    </location>
</feature>
<feature type="transmembrane region" description="Helical" evidence="6">
    <location>
        <begin position="61"/>
        <end position="80"/>
    </location>
</feature>
<sequence length="479" mass="49711">MRSPGTSQDQDANAQRSATHDRAGAVPDHKLGRDSGELAWATPLIAALLMMELALGGANDAVSSGVASFATALVAGFVLYRSPGESRFWGRARVPLCLFGGALLWSALPAVVPVSVRPAADLFGLALAKALATTLLLVAAALLAYRSGSPSRLVRWLTIFGIVYILYAAVDAIDWLYDAAHATRYAGTLGNTNAAGIVFAVVALLAGGVVLSPGEEARGGMALRLAALAGCAVALILCAMTGSRSAVLLAVLFGGVILALRLIRRDGAAPPIGAVAIGAVALLGLVTIVALITPMADRSSYLAADAGLRWDSIRHYAGVAWSSPVWGYGLGSFFEINLQTLTPGTAPIYWNFGAAHNAPIQLVMEAGLPCLALLLIGLAIMARQVFTVRRDWSSVAVLCAIGAIGGSAMIDIALNVPAIAALFAVLVGALWGSALAGHVSLRRASLRRRSVGRPRPQRVAHRHRGPPKDRGQPIVEPTV</sequence>
<feature type="transmembrane region" description="Helical" evidence="6">
    <location>
        <begin position="416"/>
        <end position="439"/>
    </location>
</feature>
<dbReference type="GO" id="GO:0016020">
    <property type="term" value="C:membrane"/>
    <property type="evidence" value="ECO:0007669"/>
    <property type="project" value="UniProtKB-SubCell"/>
</dbReference>
<reference evidence="8 9" key="1">
    <citation type="submission" date="2016-10" db="EMBL/GenBank/DDBJ databases">
        <authorList>
            <person name="Varghese N."/>
            <person name="Submissions S."/>
        </authorList>
    </citation>
    <scope>NUCLEOTIDE SEQUENCE [LARGE SCALE GENOMIC DNA]</scope>
    <source>
        <strain evidence="8 9">S7-754</strain>
    </source>
</reference>
<keyword evidence="9" id="KW-1185">Reference proteome</keyword>
<evidence type="ECO:0000259" key="7">
    <source>
        <dbReference type="Pfam" id="PF04932"/>
    </source>
</evidence>
<feature type="transmembrane region" description="Helical" evidence="6">
    <location>
        <begin position="122"/>
        <end position="145"/>
    </location>
</feature>
<accession>A0A1G7QTY5</accession>
<feature type="transmembrane region" description="Helical" evidence="6">
    <location>
        <begin position="189"/>
        <end position="211"/>
    </location>
</feature>
<dbReference type="InterPro" id="IPR051533">
    <property type="entry name" value="WaaL-like"/>
</dbReference>
<evidence type="ECO:0000256" key="3">
    <source>
        <dbReference type="ARBA" id="ARBA00022989"/>
    </source>
</evidence>
<keyword evidence="3 6" id="KW-1133">Transmembrane helix</keyword>
<evidence type="ECO:0000256" key="4">
    <source>
        <dbReference type="ARBA" id="ARBA00023136"/>
    </source>
</evidence>
<feature type="transmembrane region" description="Helical" evidence="6">
    <location>
        <begin position="272"/>
        <end position="292"/>
    </location>
</feature>
<keyword evidence="8" id="KW-0436">Ligase</keyword>
<evidence type="ECO:0000313" key="8">
    <source>
        <dbReference type="EMBL" id="SDG01924.1"/>
    </source>
</evidence>
<proteinExistence type="predicted"/>
<evidence type="ECO:0000256" key="2">
    <source>
        <dbReference type="ARBA" id="ARBA00022692"/>
    </source>
</evidence>
<feature type="transmembrane region" description="Helical" evidence="6">
    <location>
        <begin position="223"/>
        <end position="240"/>
    </location>
</feature>
<dbReference type="AlphaFoldDB" id="A0A1G7QTY5"/>
<evidence type="ECO:0000256" key="5">
    <source>
        <dbReference type="SAM" id="MobiDB-lite"/>
    </source>
</evidence>
<keyword evidence="4 6" id="KW-0472">Membrane</keyword>
<comment type="subcellular location">
    <subcellularLocation>
        <location evidence="1">Membrane</location>
        <topology evidence="1">Multi-pass membrane protein</topology>
    </subcellularLocation>
</comment>
<feature type="transmembrane region" description="Helical" evidence="6">
    <location>
        <begin position="360"/>
        <end position="380"/>
    </location>
</feature>
<evidence type="ECO:0000256" key="1">
    <source>
        <dbReference type="ARBA" id="ARBA00004141"/>
    </source>
</evidence>
<dbReference type="InterPro" id="IPR007016">
    <property type="entry name" value="O-antigen_ligase-rel_domated"/>
</dbReference>
<evidence type="ECO:0000256" key="6">
    <source>
        <dbReference type="SAM" id="Phobius"/>
    </source>
</evidence>
<feature type="transmembrane region" description="Helical" evidence="6">
    <location>
        <begin position="157"/>
        <end position="177"/>
    </location>
</feature>
<dbReference type="PANTHER" id="PTHR37422:SF13">
    <property type="entry name" value="LIPOPOLYSACCHARIDE BIOSYNTHESIS PROTEIN PA4999-RELATED"/>
    <property type="match status" value="1"/>
</dbReference>
<feature type="transmembrane region" description="Helical" evidence="6">
    <location>
        <begin position="246"/>
        <end position="263"/>
    </location>
</feature>
<evidence type="ECO:0000313" key="9">
    <source>
        <dbReference type="Proteomes" id="UP000323502"/>
    </source>
</evidence>
<dbReference type="PANTHER" id="PTHR37422">
    <property type="entry name" value="TEICHURONIC ACID BIOSYNTHESIS PROTEIN TUAE"/>
    <property type="match status" value="1"/>
</dbReference>
<feature type="transmembrane region" description="Helical" evidence="6">
    <location>
        <begin position="392"/>
        <end position="410"/>
    </location>
</feature>
<feature type="domain" description="O-antigen ligase-related" evidence="7">
    <location>
        <begin position="230"/>
        <end position="375"/>
    </location>
</feature>
<feature type="compositionally biased region" description="Basic and acidic residues" evidence="5">
    <location>
        <begin position="18"/>
        <end position="30"/>
    </location>
</feature>
<feature type="region of interest" description="Disordered" evidence="5">
    <location>
        <begin position="1"/>
        <end position="30"/>
    </location>
</feature>
<feature type="compositionally biased region" description="Polar residues" evidence="5">
    <location>
        <begin position="1"/>
        <end position="17"/>
    </location>
</feature>
<gene>
    <name evidence="8" type="ORF">SAMN05216557_10943</name>
</gene>
<dbReference type="Pfam" id="PF04932">
    <property type="entry name" value="Wzy_C"/>
    <property type="match status" value="1"/>
</dbReference>
<dbReference type="Proteomes" id="UP000323502">
    <property type="component" value="Unassembled WGS sequence"/>
</dbReference>
<keyword evidence="2 6" id="KW-0812">Transmembrane</keyword>
<feature type="compositionally biased region" description="Basic residues" evidence="5">
    <location>
        <begin position="448"/>
        <end position="465"/>
    </location>
</feature>
<feature type="transmembrane region" description="Helical" evidence="6">
    <location>
        <begin position="38"/>
        <end position="55"/>
    </location>
</feature>
<organism evidence="8 9">
    <name type="scientific">Sphingomonas carotinifaciens</name>
    <dbReference type="NCBI Taxonomy" id="1166323"/>
    <lineage>
        <taxon>Bacteria</taxon>
        <taxon>Pseudomonadati</taxon>
        <taxon>Pseudomonadota</taxon>
        <taxon>Alphaproteobacteria</taxon>
        <taxon>Sphingomonadales</taxon>
        <taxon>Sphingomonadaceae</taxon>
        <taxon>Sphingomonas</taxon>
    </lineage>
</organism>
<dbReference type="GO" id="GO:0016874">
    <property type="term" value="F:ligase activity"/>
    <property type="evidence" value="ECO:0007669"/>
    <property type="project" value="UniProtKB-KW"/>
</dbReference>
<feature type="transmembrane region" description="Helical" evidence="6">
    <location>
        <begin position="92"/>
        <end position="116"/>
    </location>
</feature>
<protein>
    <submittedName>
        <fullName evidence="8">O-antigen ligase</fullName>
    </submittedName>
</protein>
<dbReference type="EMBL" id="FNBI01000009">
    <property type="protein sequence ID" value="SDG01924.1"/>
    <property type="molecule type" value="Genomic_DNA"/>
</dbReference>